<evidence type="ECO:0000256" key="13">
    <source>
        <dbReference type="SAM" id="MobiDB-lite"/>
    </source>
</evidence>
<feature type="transmembrane region" description="Helical" evidence="14">
    <location>
        <begin position="545"/>
        <end position="575"/>
    </location>
</feature>
<name>A0A0U9HRH8_KLENI</name>
<proteinExistence type="inferred from homology"/>
<keyword evidence="16" id="KW-1185">Reference proteome</keyword>
<evidence type="ECO:0000256" key="3">
    <source>
        <dbReference type="ARBA" id="ARBA00022528"/>
    </source>
</evidence>
<keyword evidence="8" id="KW-0809">Transit peptide</keyword>
<keyword evidence="7" id="KW-0378">Hydrolase</keyword>
<evidence type="ECO:0000313" key="15">
    <source>
        <dbReference type="EMBL" id="GAQ79434.1"/>
    </source>
</evidence>
<dbReference type="GO" id="GO:0004222">
    <property type="term" value="F:metalloendopeptidase activity"/>
    <property type="evidence" value="ECO:0000318"/>
    <property type="project" value="GO_Central"/>
</dbReference>
<evidence type="ECO:0000256" key="7">
    <source>
        <dbReference type="ARBA" id="ARBA00022801"/>
    </source>
</evidence>
<feature type="transmembrane region" description="Helical" evidence="14">
    <location>
        <begin position="595"/>
        <end position="613"/>
    </location>
</feature>
<keyword evidence="9 14" id="KW-1133">Transmembrane helix</keyword>
<feature type="coiled-coil region" evidence="12">
    <location>
        <begin position="148"/>
        <end position="192"/>
    </location>
</feature>
<keyword evidence="11 14" id="KW-0472">Membrane</keyword>
<evidence type="ECO:0000256" key="8">
    <source>
        <dbReference type="ARBA" id="ARBA00022946"/>
    </source>
</evidence>
<evidence type="ECO:0000256" key="9">
    <source>
        <dbReference type="ARBA" id="ARBA00022989"/>
    </source>
</evidence>
<keyword evidence="3" id="KW-0150">Chloroplast</keyword>
<reference evidence="15 16" key="1">
    <citation type="journal article" date="2014" name="Nat. Commun.">
        <title>Klebsormidium flaccidum genome reveals primary factors for plant terrestrial adaptation.</title>
        <authorList>
            <person name="Hori K."/>
            <person name="Maruyama F."/>
            <person name="Fujisawa T."/>
            <person name="Togashi T."/>
            <person name="Yamamoto N."/>
            <person name="Seo M."/>
            <person name="Sato S."/>
            <person name="Yamada T."/>
            <person name="Mori H."/>
            <person name="Tajima N."/>
            <person name="Moriyama T."/>
            <person name="Ikeuchi M."/>
            <person name="Watanabe M."/>
            <person name="Wada H."/>
            <person name="Kobayashi K."/>
            <person name="Saito M."/>
            <person name="Masuda T."/>
            <person name="Sasaki-Sekimoto Y."/>
            <person name="Mashiguchi K."/>
            <person name="Awai K."/>
            <person name="Shimojima M."/>
            <person name="Masuda S."/>
            <person name="Iwai M."/>
            <person name="Nobusawa T."/>
            <person name="Narise T."/>
            <person name="Kondo S."/>
            <person name="Saito H."/>
            <person name="Sato R."/>
            <person name="Murakawa M."/>
            <person name="Ihara Y."/>
            <person name="Oshima-Yamada Y."/>
            <person name="Ohtaka K."/>
            <person name="Satoh M."/>
            <person name="Sonobe K."/>
            <person name="Ishii M."/>
            <person name="Ohtani R."/>
            <person name="Kanamori-Sato M."/>
            <person name="Honoki R."/>
            <person name="Miyazaki D."/>
            <person name="Mochizuki H."/>
            <person name="Umetsu J."/>
            <person name="Higashi K."/>
            <person name="Shibata D."/>
            <person name="Kamiya Y."/>
            <person name="Sato N."/>
            <person name="Nakamura Y."/>
            <person name="Tabata S."/>
            <person name="Ida S."/>
            <person name="Kurokawa K."/>
            <person name="Ohta H."/>
        </authorList>
    </citation>
    <scope>NUCLEOTIDE SEQUENCE [LARGE SCALE GENOMIC DNA]</scope>
    <source>
        <strain evidence="15 16">NIES-2285</strain>
    </source>
</reference>
<keyword evidence="4" id="KW-0934">Plastid</keyword>
<sequence>MASVGKVAARSLLHPSTSFLGGSLPAKRCPAFGCPSFPCSFQGKLRKNGAQSCSFTRPAQILLSSRDYERRITSQSQKGASRRVLCSALKEKEETNGKAEAELLQKPENSQNKGPTLPPDQQPTSKQTEKNLEAQVKGDTGAPSEAVFRQLRQEKQRADKLAAKTEQLAQELEEVKQKASEEKQSYENLTWRQKRVIAGKRDSVGGTLAELVEDLGQAALAASSVLLGRKEKGPPAENLDIAKIRKCFSYTTYFPTDSQRYGRGAIFPGNLRGPIEDIAPKLKAKISEELGVEVVLFFLIDEYTDKQACVVQPKAEIDERLEQRRLGGVARWPLSLALLAATMFTTVFLSRVSLGPSEVDAGFEHAVPLLGGLTVFLGASEICQRLTARKYGIKLSPPYLIPSGWLGFLGVATEIESVLPSRKALFDVAASRAAAGWFSSLSLAIAAFLQDGGVNGGAHPLYVQPNFFQPNFLLSFIQYVIGPYADELGNVLPHAVPELGVPVNPVAFAGLLGMVITSLNLLPTGRLEGGRIAQALFGRAPANRVSIFTAALLGVGGFSGSILCLAWGFIILLFRRGEELPAEDEITPLGQGRTFFGWVLLSICILTLLPNSAGTFPSTFFIPAAFQGEP</sequence>
<evidence type="ECO:0000256" key="1">
    <source>
        <dbReference type="ARBA" id="ARBA00004508"/>
    </source>
</evidence>
<dbReference type="GO" id="GO:0016020">
    <property type="term" value="C:membrane"/>
    <property type="evidence" value="ECO:0007669"/>
    <property type="project" value="UniProtKB-SubCell"/>
</dbReference>
<dbReference type="PANTHER" id="PTHR31412">
    <property type="entry name" value="ZINC METALLOPROTEASE EGY1"/>
    <property type="match status" value="1"/>
</dbReference>
<dbReference type="PANTHER" id="PTHR31412:SF2">
    <property type="entry name" value="ZINC METALLOPEPTIDASE EGY3, CHLOROPLASTIC-RELATED"/>
    <property type="match status" value="1"/>
</dbReference>
<gene>
    <name evidence="15" type="ORF">KFL_000300320</name>
</gene>
<evidence type="ECO:0000256" key="10">
    <source>
        <dbReference type="ARBA" id="ARBA00023049"/>
    </source>
</evidence>
<organism evidence="15 16">
    <name type="scientific">Klebsormidium nitens</name>
    <name type="common">Green alga</name>
    <name type="synonym">Ulothrix nitens</name>
    <dbReference type="NCBI Taxonomy" id="105231"/>
    <lineage>
        <taxon>Eukaryota</taxon>
        <taxon>Viridiplantae</taxon>
        <taxon>Streptophyta</taxon>
        <taxon>Klebsormidiophyceae</taxon>
        <taxon>Klebsormidiales</taxon>
        <taxon>Klebsormidiaceae</taxon>
        <taxon>Klebsormidium</taxon>
    </lineage>
</organism>
<feature type="region of interest" description="Disordered" evidence="13">
    <location>
        <begin position="96"/>
        <end position="144"/>
    </location>
</feature>
<protein>
    <submittedName>
        <fullName evidence="15">Uncharacterized protein</fullName>
    </submittedName>
</protein>
<evidence type="ECO:0000256" key="14">
    <source>
        <dbReference type="SAM" id="Phobius"/>
    </source>
</evidence>
<dbReference type="STRING" id="105231.A0A0U9HRH8"/>
<dbReference type="AlphaFoldDB" id="A0A0U9HRH8"/>
<keyword evidence="6 14" id="KW-0812">Transmembrane</keyword>
<dbReference type="InterPro" id="IPR044838">
    <property type="entry name" value="EGY1-like"/>
</dbReference>
<keyword evidence="12" id="KW-0175">Coiled coil</keyword>
<keyword evidence="5" id="KW-0645">Protease</keyword>
<evidence type="ECO:0000256" key="6">
    <source>
        <dbReference type="ARBA" id="ARBA00022692"/>
    </source>
</evidence>
<feature type="compositionally biased region" description="Basic and acidic residues" evidence="13">
    <location>
        <begin position="96"/>
        <end position="105"/>
    </location>
</feature>
<dbReference type="Proteomes" id="UP000054558">
    <property type="component" value="Unassembled WGS sequence"/>
</dbReference>
<dbReference type="GO" id="GO:0006508">
    <property type="term" value="P:proteolysis"/>
    <property type="evidence" value="ECO:0007669"/>
    <property type="project" value="UniProtKB-KW"/>
</dbReference>
<evidence type="ECO:0000256" key="2">
    <source>
        <dbReference type="ARBA" id="ARBA00007931"/>
    </source>
</evidence>
<evidence type="ECO:0000256" key="11">
    <source>
        <dbReference type="ARBA" id="ARBA00023136"/>
    </source>
</evidence>
<dbReference type="CDD" id="cd06160">
    <property type="entry name" value="S2P-M50_like_2"/>
    <property type="match status" value="1"/>
</dbReference>
<comment type="subcellular location">
    <subcellularLocation>
        <location evidence="1">Plastid</location>
        <location evidence="1">Chloroplast membrane</location>
        <topology evidence="1">Multi-pass membrane protein</topology>
    </subcellularLocation>
</comment>
<dbReference type="GO" id="GO:0009507">
    <property type="term" value="C:chloroplast"/>
    <property type="evidence" value="ECO:0000318"/>
    <property type="project" value="GO_Central"/>
</dbReference>
<dbReference type="EMBL" id="DF236979">
    <property type="protein sequence ID" value="GAQ79434.1"/>
    <property type="molecule type" value="Genomic_DNA"/>
</dbReference>
<accession>A0A0U9HRH8</accession>
<evidence type="ECO:0000256" key="5">
    <source>
        <dbReference type="ARBA" id="ARBA00022670"/>
    </source>
</evidence>
<dbReference type="OMA" id="IRPQFFD"/>
<evidence type="ECO:0000256" key="4">
    <source>
        <dbReference type="ARBA" id="ARBA00022640"/>
    </source>
</evidence>
<dbReference type="OrthoDB" id="2016505at2759"/>
<keyword evidence="10" id="KW-0482">Metalloprotease</keyword>
<comment type="similarity">
    <text evidence="2">Belongs to the peptidase M50B family.</text>
</comment>
<evidence type="ECO:0000256" key="12">
    <source>
        <dbReference type="SAM" id="Coils"/>
    </source>
</evidence>
<evidence type="ECO:0000313" key="16">
    <source>
        <dbReference type="Proteomes" id="UP000054558"/>
    </source>
</evidence>